<evidence type="ECO:0000256" key="1">
    <source>
        <dbReference type="ARBA" id="ARBA00004571"/>
    </source>
</evidence>
<dbReference type="Pfam" id="PF00593">
    <property type="entry name" value="TonB_dep_Rec_b-barrel"/>
    <property type="match status" value="1"/>
</dbReference>
<accession>A0A0H3PET5</accession>
<dbReference type="InterPro" id="IPR000531">
    <property type="entry name" value="Beta-barrel_TonB"/>
</dbReference>
<dbReference type="PANTHER" id="PTHR30069:SF53">
    <property type="entry name" value="COLICIN I RECEPTOR-RELATED"/>
    <property type="match status" value="1"/>
</dbReference>
<keyword evidence="4 10" id="KW-0812">Transmembrane</keyword>
<dbReference type="Proteomes" id="UP000000646">
    <property type="component" value="Chromosome"/>
</dbReference>
<name>A0A0H3PET5_CAMJJ</name>
<evidence type="ECO:0000256" key="8">
    <source>
        <dbReference type="ARBA" id="ARBA00023136"/>
    </source>
</evidence>
<dbReference type="InterPro" id="IPR012910">
    <property type="entry name" value="Plug_dom"/>
</dbReference>
<dbReference type="KEGG" id="cjj:CJJ81176_0471"/>
<evidence type="ECO:0000259" key="13">
    <source>
        <dbReference type="Pfam" id="PF07715"/>
    </source>
</evidence>
<gene>
    <name evidence="14" type="ordered locus">CJJ81176_0471</name>
</gene>
<dbReference type="EMBL" id="CP000538">
    <property type="protein sequence ID" value="EAQ73281.2"/>
    <property type="molecule type" value="Genomic_DNA"/>
</dbReference>
<comment type="subcellular location">
    <subcellularLocation>
        <location evidence="1 10">Cell outer membrane</location>
        <topology evidence="1 10">Multi-pass membrane protein</topology>
    </subcellularLocation>
</comment>
<evidence type="ECO:0000256" key="9">
    <source>
        <dbReference type="ARBA" id="ARBA00023237"/>
    </source>
</evidence>
<evidence type="ECO:0000256" key="10">
    <source>
        <dbReference type="PROSITE-ProRule" id="PRU01360"/>
    </source>
</evidence>
<evidence type="ECO:0000256" key="7">
    <source>
        <dbReference type="ARBA" id="ARBA00023077"/>
    </source>
</evidence>
<evidence type="ECO:0000256" key="11">
    <source>
        <dbReference type="RuleBase" id="RU003357"/>
    </source>
</evidence>
<keyword evidence="2 10" id="KW-0813">Transport</keyword>
<comment type="similarity">
    <text evidence="10 11">Belongs to the TonB-dependent receptor family.</text>
</comment>
<evidence type="ECO:0000256" key="2">
    <source>
        <dbReference type="ARBA" id="ARBA00022448"/>
    </source>
</evidence>
<dbReference type="PROSITE" id="PS52016">
    <property type="entry name" value="TONB_DEPENDENT_REC_3"/>
    <property type="match status" value="1"/>
</dbReference>
<evidence type="ECO:0000256" key="6">
    <source>
        <dbReference type="ARBA" id="ARBA00023065"/>
    </source>
</evidence>
<dbReference type="GO" id="GO:0009279">
    <property type="term" value="C:cell outer membrane"/>
    <property type="evidence" value="ECO:0007669"/>
    <property type="project" value="UniProtKB-SubCell"/>
</dbReference>
<keyword evidence="3 10" id="KW-1134">Transmembrane beta strand</keyword>
<dbReference type="Gene3D" id="2.40.170.20">
    <property type="entry name" value="TonB-dependent receptor, beta-barrel domain"/>
    <property type="match status" value="1"/>
</dbReference>
<dbReference type="InterPro" id="IPR039426">
    <property type="entry name" value="TonB-dep_rcpt-like"/>
</dbReference>
<dbReference type="PROSITE" id="PS01156">
    <property type="entry name" value="TONB_DEPENDENT_REC_2"/>
    <property type="match status" value="1"/>
</dbReference>
<keyword evidence="7 11" id="KW-0798">TonB box</keyword>
<dbReference type="CDD" id="cd01347">
    <property type="entry name" value="ligand_gated_channel"/>
    <property type="match status" value="1"/>
</dbReference>
<dbReference type="Gene3D" id="2.170.130.10">
    <property type="entry name" value="TonB-dependent receptor, plug domain"/>
    <property type="match status" value="1"/>
</dbReference>
<reference evidence="15" key="1">
    <citation type="submission" date="2006-12" db="EMBL/GenBank/DDBJ databases">
        <authorList>
            <person name="Fouts D.E."/>
            <person name="Nelson K.E."/>
            <person name="Sebastian Y."/>
        </authorList>
    </citation>
    <scope>NUCLEOTIDE SEQUENCE [LARGE SCALE GENOMIC DNA]</scope>
    <source>
        <strain evidence="15">81-176</strain>
    </source>
</reference>
<evidence type="ECO:0000256" key="3">
    <source>
        <dbReference type="ARBA" id="ARBA00022452"/>
    </source>
</evidence>
<evidence type="ECO:0000256" key="5">
    <source>
        <dbReference type="ARBA" id="ARBA00022729"/>
    </source>
</evidence>
<dbReference type="AlphaFoldDB" id="A0A0H3PET5"/>
<dbReference type="InterPro" id="IPR037066">
    <property type="entry name" value="Plug_dom_sf"/>
</dbReference>
<dbReference type="InterPro" id="IPR010917">
    <property type="entry name" value="TonB_rcpt_CS"/>
</dbReference>
<dbReference type="Pfam" id="PF07715">
    <property type="entry name" value="Plug"/>
    <property type="match status" value="1"/>
</dbReference>
<keyword evidence="5" id="KW-0732">Signal</keyword>
<dbReference type="SUPFAM" id="SSF56935">
    <property type="entry name" value="Porins"/>
    <property type="match status" value="1"/>
</dbReference>
<keyword evidence="9 10" id="KW-0998">Cell outer membrane</keyword>
<proteinExistence type="inferred from homology"/>
<dbReference type="eggNOG" id="COG4771">
    <property type="taxonomic scope" value="Bacteria"/>
</dbReference>
<organism evidence="14 15">
    <name type="scientific">Campylobacter jejuni subsp. jejuni serotype O:23/36 (strain 81-176)</name>
    <dbReference type="NCBI Taxonomy" id="354242"/>
    <lineage>
        <taxon>Bacteria</taxon>
        <taxon>Pseudomonadati</taxon>
        <taxon>Campylobacterota</taxon>
        <taxon>Epsilonproteobacteria</taxon>
        <taxon>Campylobacterales</taxon>
        <taxon>Campylobacteraceae</taxon>
        <taxon>Campylobacter</taxon>
    </lineage>
</organism>
<keyword evidence="14" id="KW-0675">Receptor</keyword>
<dbReference type="PANTHER" id="PTHR30069">
    <property type="entry name" value="TONB-DEPENDENT OUTER MEMBRANE RECEPTOR"/>
    <property type="match status" value="1"/>
</dbReference>
<dbReference type="InterPro" id="IPR036942">
    <property type="entry name" value="Beta-barrel_TonB_sf"/>
</dbReference>
<keyword evidence="6" id="KW-0406">Ion transport</keyword>
<feature type="domain" description="TonB-dependent receptor plug" evidence="13">
    <location>
        <begin position="60"/>
        <end position="171"/>
    </location>
</feature>
<dbReference type="GO" id="GO:0044718">
    <property type="term" value="P:siderophore transmembrane transport"/>
    <property type="evidence" value="ECO:0007669"/>
    <property type="project" value="TreeGrafter"/>
</dbReference>
<evidence type="ECO:0000256" key="4">
    <source>
        <dbReference type="ARBA" id="ARBA00022692"/>
    </source>
</evidence>
<evidence type="ECO:0000259" key="12">
    <source>
        <dbReference type="Pfam" id="PF00593"/>
    </source>
</evidence>
<keyword evidence="8 10" id="KW-0472">Membrane</keyword>
<feature type="domain" description="TonB-dependent receptor-like beta-barrel" evidence="12">
    <location>
        <begin position="241"/>
        <end position="662"/>
    </location>
</feature>
<protein>
    <submittedName>
        <fullName evidence="14">TonB-dependent receptor, putative, degenerate</fullName>
    </submittedName>
</protein>
<evidence type="ECO:0000313" key="14">
    <source>
        <dbReference type="EMBL" id="EAQ73281.2"/>
    </source>
</evidence>
<dbReference type="GO" id="GO:0015344">
    <property type="term" value="F:siderophore uptake transmembrane transporter activity"/>
    <property type="evidence" value="ECO:0007669"/>
    <property type="project" value="TreeGrafter"/>
</dbReference>
<evidence type="ECO:0000313" key="15">
    <source>
        <dbReference type="Proteomes" id="UP000000646"/>
    </source>
</evidence>
<dbReference type="HOGENOM" id="CLU_008287_18_2_7"/>
<sequence>MILNIKIIIFKGINLTQIKNMKFKKSLLCFLILSGALLKAEEKYQLNDVVVSASGFEQDLVDAPASISIITKEELEKKPIKDIGEAIGDIPGVDVTMNKTGTYDFSIRGFGSSYTLVLIDGKRQSVANGFYDNGFSGSESGYLPPLSMIERIEVIRGPASTLYGSDAVGGVINIITKKNPDKTEANIEFNTLLQQHSNHYGNAGGFNAYVATPLIEDILSISARLKYYDKAASDLKWPTPVWNNGNQRPDNYQIASHSPGAFTSLGFGSRLNWTVDDKNNIYFDIERYINEISVNSTSSRAIKSERQLFKDNIVLNHDGNYDFGSTNSYLQYGSTKDKELHSQIWVGEGKVVLPWNLGQYGNLVNTFGARIDYEILKNDQASAGSQIRGKNLDQTTVALYGENEYFIADDLIFTTGLRYIYSDLFDSEFTPRVYLVYHLNDNIALKGGVSKGYKTPAAKQLTNGYYNYANNNAYFGNPDLKPEESINYELGVDFMVFDFAHYSITGFITDFTNQISSEDLTGMQNDINCSNGIVCKRPINLGKTQTKGIEFAFNTKTYNGFSLNSSYTFMDNRYKDGQKNWFGGDRIENLPRHIAMLKLNYERGKFSSYIKTRARLDAIAKAKGGGNGSLPWQKYKPFYIVDLGINYKINKQSSLSFAVQNLFDKNFFNPQVTRWDGANPAGYANRYQDYTEGRSFWLSYKYDF</sequence>